<proteinExistence type="predicted"/>
<reference evidence="1" key="1">
    <citation type="submission" date="2024-06" db="EMBL/GenBank/DDBJ databases">
        <title>Draft genome sequence of Microbacterium sp. strain A8/3-1, isolated from Oxytropis tragacanthoides Fisch. ex DC. Root nodules in the Altai region of Russia.</title>
        <authorList>
            <person name="Sazanova A."/>
            <person name="Guro P."/>
            <person name="Kuznetsova I."/>
            <person name="Belimov A."/>
            <person name="Safronova V."/>
        </authorList>
    </citation>
    <scope>NUCLEOTIDE SEQUENCE</scope>
    <source>
        <strain evidence="1">A8/3-1</strain>
    </source>
</reference>
<dbReference type="EMBL" id="CP158357">
    <property type="protein sequence ID" value="XBX76575.1"/>
    <property type="molecule type" value="Genomic_DNA"/>
</dbReference>
<dbReference type="AlphaFoldDB" id="A0AAU7VQY9"/>
<dbReference type="RefSeq" id="WP_350350194.1">
    <property type="nucleotide sequence ID" value="NZ_CP158357.1"/>
</dbReference>
<name>A0AAU7VQY9_9MICO</name>
<evidence type="ECO:0000313" key="1">
    <source>
        <dbReference type="EMBL" id="XBX76575.1"/>
    </source>
</evidence>
<gene>
    <name evidence="1" type="ORF">ABS642_11695</name>
</gene>
<evidence type="ECO:0008006" key="2">
    <source>
        <dbReference type="Google" id="ProtNLM"/>
    </source>
</evidence>
<protein>
    <recommendedName>
        <fullName evidence="2">SseB protein N-terminal domain-containing protein</fullName>
    </recommendedName>
</protein>
<organism evidence="1">
    <name type="scientific">Microbacterium sp. A8/3-1</name>
    <dbReference type="NCBI Taxonomy" id="3160749"/>
    <lineage>
        <taxon>Bacteria</taxon>
        <taxon>Bacillati</taxon>
        <taxon>Actinomycetota</taxon>
        <taxon>Actinomycetes</taxon>
        <taxon>Micrococcales</taxon>
        <taxon>Microbacteriaceae</taxon>
        <taxon>Microbacterium</taxon>
    </lineage>
</organism>
<accession>A0AAU7VQY9</accession>
<sequence length="292" mass="30725">MSMAFEGLDVSVVPRVYGANELGVLAITAPGEAHPRVQYAGGELFVGLDQAGDRAAVTEGQAEGWPQPFADVVASAVATASALPDAAEGLIVIEDEATASAVLIDPSRLAGARIAGAPVVFGLARDRFAIVGADDEPAAVRVLDLAEELYDAGTPLVSAHPIVLTDDGWAPFPWRQGFPALEMRFERVLRLFSVRAYEAQTAALQRPDVRYIDPKIRVLDTGVTTTFAAWPKGVASLLPVVDNVIIADSSGEGTQLSVATMDQFLEAGGDAIVRTGLSPLRYFVPGEAPRTS</sequence>